<name>A0A8R1TRR6_ONCVO</name>
<dbReference type="Proteomes" id="UP000024404">
    <property type="component" value="Unassembled WGS sequence"/>
</dbReference>
<feature type="transmembrane region" description="Helical" evidence="1">
    <location>
        <begin position="81"/>
        <end position="104"/>
    </location>
</feature>
<dbReference type="EnsemblMetazoa" id="OVOC370.1">
    <property type="protein sequence ID" value="OVOC370.1"/>
    <property type="gene ID" value="WBGene00237179"/>
</dbReference>
<keyword evidence="3" id="KW-1185">Reference proteome</keyword>
<dbReference type="AlphaFoldDB" id="A0A8R1TRR6"/>
<sequence length="130" mass="14798">MFSNNATLNTVIDQVEWIERLIDNCYNEVTFALQVKDHINKIAAQGEKTFGSFEDRFSKGNENFNAVATAAYQKCESLPSLITIIVLLVVAGIVIIASLLFLFAKCIHKIVYHHYIIRQSKVNGQKMRYK</sequence>
<keyword evidence="1" id="KW-1133">Transmembrane helix</keyword>
<evidence type="ECO:0000313" key="3">
    <source>
        <dbReference type="Proteomes" id="UP000024404"/>
    </source>
</evidence>
<reference evidence="3" key="1">
    <citation type="submission" date="2013-10" db="EMBL/GenBank/DDBJ databases">
        <title>Genome sequencing of Onchocerca volvulus.</title>
        <authorList>
            <person name="Cotton J."/>
            <person name="Tsai J."/>
            <person name="Stanley E."/>
            <person name="Tracey A."/>
            <person name="Holroyd N."/>
            <person name="Lustigman S."/>
            <person name="Berriman M."/>
        </authorList>
    </citation>
    <scope>NUCLEOTIDE SEQUENCE</scope>
</reference>
<evidence type="ECO:0000313" key="2">
    <source>
        <dbReference type="EnsemblMetazoa" id="OVOC370.1"/>
    </source>
</evidence>
<proteinExistence type="predicted"/>
<organism evidence="2 3">
    <name type="scientific">Onchocerca volvulus</name>
    <dbReference type="NCBI Taxonomy" id="6282"/>
    <lineage>
        <taxon>Eukaryota</taxon>
        <taxon>Metazoa</taxon>
        <taxon>Ecdysozoa</taxon>
        <taxon>Nematoda</taxon>
        <taxon>Chromadorea</taxon>
        <taxon>Rhabditida</taxon>
        <taxon>Spirurina</taxon>
        <taxon>Spiruromorpha</taxon>
        <taxon>Filarioidea</taxon>
        <taxon>Onchocercidae</taxon>
        <taxon>Onchocerca</taxon>
    </lineage>
</organism>
<protein>
    <submittedName>
        <fullName evidence="2">Uncharacterized protein</fullName>
    </submittedName>
</protein>
<keyword evidence="1" id="KW-0472">Membrane</keyword>
<dbReference type="EMBL" id="CMVM020000020">
    <property type="status" value="NOT_ANNOTATED_CDS"/>
    <property type="molecule type" value="Genomic_DNA"/>
</dbReference>
<accession>A0A8R1TRR6</accession>
<evidence type="ECO:0000256" key="1">
    <source>
        <dbReference type="SAM" id="Phobius"/>
    </source>
</evidence>
<dbReference type="OMA" id="IDQVEWI"/>
<reference evidence="2" key="2">
    <citation type="submission" date="2022-06" db="UniProtKB">
        <authorList>
            <consortium name="EnsemblMetazoa"/>
        </authorList>
    </citation>
    <scope>IDENTIFICATION</scope>
</reference>
<keyword evidence="1" id="KW-0812">Transmembrane</keyword>